<dbReference type="AlphaFoldDB" id="A0A0P8ATM0"/>
<keyword evidence="3 9" id="KW-0808">Transferase</keyword>
<feature type="transmembrane region" description="Helical" evidence="7">
    <location>
        <begin position="273"/>
        <end position="295"/>
    </location>
</feature>
<gene>
    <name evidence="9" type="ORF">HLUCCX10_02550</name>
</gene>
<keyword evidence="6 7" id="KW-0472">Membrane</keyword>
<name>A0A0P8ATM0_9BACT</name>
<dbReference type="EMBL" id="LJXT01000009">
    <property type="protein sequence ID" value="KPQ19484.1"/>
    <property type="molecule type" value="Genomic_DNA"/>
</dbReference>
<dbReference type="PATRIC" id="fig|1305737.6.peg.1177"/>
<evidence type="ECO:0000256" key="7">
    <source>
        <dbReference type="SAM" id="Phobius"/>
    </source>
</evidence>
<organism evidence="9 10">
    <name type="scientific">Algoriphagus marincola HL-49</name>
    <dbReference type="NCBI Taxonomy" id="1305737"/>
    <lineage>
        <taxon>Bacteria</taxon>
        <taxon>Pseudomonadati</taxon>
        <taxon>Bacteroidota</taxon>
        <taxon>Cytophagia</taxon>
        <taxon>Cytophagales</taxon>
        <taxon>Cyclobacteriaceae</taxon>
        <taxon>Algoriphagus</taxon>
    </lineage>
</organism>
<dbReference type="InterPro" id="IPR050256">
    <property type="entry name" value="Glycosyltransferase_2"/>
</dbReference>
<sequence>MANQDYGNFPVDISVVVPVYKGGNTLEELIQRILAALNAENLKSEIILVDDGCPEGSWEVIEMLSGKYPEVLGIKLSRNFGQHYAITAGLDHAKGEWVVVMDCDLQDRPEEIPKLYQEAQKGYDVVLAKRINRKDGTSNVWTSRIFFYFLSYLSGKTFDPAIGNFGIYHFKVAESFRRMREPVRVFSVMVSWMGFKLSTIEVEHQHRLVGKSNYSFRKRANLALDIILAYSDKPIRLMVKAGLLVSILSFLFSCITLIRYFMGSITVSGYTSLILSISFFSGILMMMIGVVGLYVGKIFEGVKGRPLYLIDRMTHGEYTDESN</sequence>
<dbReference type="PANTHER" id="PTHR48090:SF1">
    <property type="entry name" value="PROPHAGE BACTOPRENOL GLUCOSYL TRANSFERASE HOMOLOG"/>
    <property type="match status" value="1"/>
</dbReference>
<evidence type="ECO:0000256" key="4">
    <source>
        <dbReference type="ARBA" id="ARBA00022692"/>
    </source>
</evidence>
<dbReference type="CDD" id="cd04187">
    <property type="entry name" value="DPM1_like_bac"/>
    <property type="match status" value="1"/>
</dbReference>
<keyword evidence="4 7" id="KW-0812">Transmembrane</keyword>
<evidence type="ECO:0000256" key="1">
    <source>
        <dbReference type="ARBA" id="ARBA00004141"/>
    </source>
</evidence>
<dbReference type="GO" id="GO:0004582">
    <property type="term" value="F:dolichyl-phosphate beta-D-mannosyltransferase activity"/>
    <property type="evidence" value="ECO:0007669"/>
    <property type="project" value="UniProtKB-EC"/>
</dbReference>
<evidence type="ECO:0000259" key="8">
    <source>
        <dbReference type="Pfam" id="PF00535"/>
    </source>
</evidence>
<dbReference type="OrthoDB" id="9807778at2"/>
<protein>
    <submittedName>
        <fullName evidence="9">Dolichol-phosphate mannosyltransferase</fullName>
        <ecNumber evidence="9">2.4.1.83</ecNumber>
    </submittedName>
</protein>
<dbReference type="SUPFAM" id="SSF53448">
    <property type="entry name" value="Nucleotide-diphospho-sugar transferases"/>
    <property type="match status" value="1"/>
</dbReference>
<evidence type="ECO:0000313" key="9">
    <source>
        <dbReference type="EMBL" id="KPQ19484.1"/>
    </source>
</evidence>
<evidence type="ECO:0000256" key="5">
    <source>
        <dbReference type="ARBA" id="ARBA00022989"/>
    </source>
</evidence>
<dbReference type="STRING" id="1305737.GCA_000526355_01771"/>
<dbReference type="InterPro" id="IPR001173">
    <property type="entry name" value="Glyco_trans_2-like"/>
</dbReference>
<accession>A0A0P8ATM0</accession>
<comment type="subcellular location">
    <subcellularLocation>
        <location evidence="1">Membrane</location>
        <topology evidence="1">Multi-pass membrane protein</topology>
    </subcellularLocation>
</comment>
<dbReference type="InterPro" id="IPR029044">
    <property type="entry name" value="Nucleotide-diphossugar_trans"/>
</dbReference>
<comment type="caution">
    <text evidence="9">The sequence shown here is derived from an EMBL/GenBank/DDBJ whole genome shotgun (WGS) entry which is preliminary data.</text>
</comment>
<feature type="transmembrane region" description="Helical" evidence="7">
    <location>
        <begin position="241"/>
        <end position="261"/>
    </location>
</feature>
<dbReference type="GO" id="GO:0005886">
    <property type="term" value="C:plasma membrane"/>
    <property type="evidence" value="ECO:0007669"/>
    <property type="project" value="TreeGrafter"/>
</dbReference>
<evidence type="ECO:0000256" key="2">
    <source>
        <dbReference type="ARBA" id="ARBA00022676"/>
    </source>
</evidence>
<evidence type="ECO:0000256" key="3">
    <source>
        <dbReference type="ARBA" id="ARBA00022679"/>
    </source>
</evidence>
<proteinExistence type="predicted"/>
<dbReference type="EC" id="2.4.1.83" evidence="9"/>
<evidence type="ECO:0000256" key="6">
    <source>
        <dbReference type="ARBA" id="ARBA00023136"/>
    </source>
</evidence>
<dbReference type="PANTHER" id="PTHR48090">
    <property type="entry name" value="UNDECAPRENYL-PHOSPHATE 4-DEOXY-4-FORMAMIDO-L-ARABINOSE TRANSFERASE-RELATED"/>
    <property type="match status" value="1"/>
</dbReference>
<keyword evidence="2 9" id="KW-0328">Glycosyltransferase</keyword>
<keyword evidence="5 7" id="KW-1133">Transmembrane helix</keyword>
<dbReference type="eggNOG" id="COG0463">
    <property type="taxonomic scope" value="Bacteria"/>
</dbReference>
<dbReference type="Gene3D" id="3.90.550.10">
    <property type="entry name" value="Spore Coat Polysaccharide Biosynthesis Protein SpsA, Chain A"/>
    <property type="match status" value="1"/>
</dbReference>
<dbReference type="Proteomes" id="UP000050421">
    <property type="component" value="Unassembled WGS sequence"/>
</dbReference>
<reference evidence="9 10" key="1">
    <citation type="submission" date="2015-09" db="EMBL/GenBank/DDBJ databases">
        <title>Identification and resolution of microdiversity through metagenomic sequencing of parallel consortia.</title>
        <authorList>
            <person name="Nelson W.C."/>
            <person name="Romine M.F."/>
            <person name="Lindemann S.R."/>
        </authorList>
    </citation>
    <scope>NUCLEOTIDE SEQUENCE [LARGE SCALE GENOMIC DNA]</scope>
    <source>
        <strain evidence="9">HL-49</strain>
    </source>
</reference>
<evidence type="ECO:0000313" key="10">
    <source>
        <dbReference type="Proteomes" id="UP000050421"/>
    </source>
</evidence>
<feature type="domain" description="Glycosyltransferase 2-like" evidence="8">
    <location>
        <begin position="14"/>
        <end position="169"/>
    </location>
</feature>
<dbReference type="Pfam" id="PF00535">
    <property type="entry name" value="Glycos_transf_2"/>
    <property type="match status" value="1"/>
</dbReference>